<dbReference type="Proteomes" id="UP001165186">
    <property type="component" value="Unassembled WGS sequence"/>
</dbReference>
<evidence type="ECO:0000313" key="2">
    <source>
        <dbReference type="Proteomes" id="UP001165186"/>
    </source>
</evidence>
<name>A0ACB5S1G8_9PEZI</name>
<sequence length="160" mass="16633">MEAALKTFFTSPRFAVAGASSDRAKFGHKVFVWYLTHSLPATPINLRAPTISALGRDHAAVASPSALPAPADTALSVITPPAVTLPLLREAKGAGVRAVWLQPGTFDAEVLAYAEAAFPGAVVAGDMWGASGGHGEGWCVLVDGEEGLRVAGREWEAARL</sequence>
<keyword evidence="2" id="KW-1185">Reference proteome</keyword>
<organism evidence="1 2">
    <name type="scientific">Neofusicoccum parvum</name>
    <dbReference type="NCBI Taxonomy" id="310453"/>
    <lineage>
        <taxon>Eukaryota</taxon>
        <taxon>Fungi</taxon>
        <taxon>Dikarya</taxon>
        <taxon>Ascomycota</taxon>
        <taxon>Pezizomycotina</taxon>
        <taxon>Dothideomycetes</taxon>
        <taxon>Dothideomycetes incertae sedis</taxon>
        <taxon>Botryosphaeriales</taxon>
        <taxon>Botryosphaeriaceae</taxon>
        <taxon>Neofusicoccum</taxon>
    </lineage>
</organism>
<evidence type="ECO:0000313" key="1">
    <source>
        <dbReference type="EMBL" id="GME26236.1"/>
    </source>
</evidence>
<protein>
    <submittedName>
        <fullName evidence="1">CoA-binding protein</fullName>
    </submittedName>
</protein>
<accession>A0ACB5S1G8</accession>
<dbReference type="EMBL" id="BSXG01000026">
    <property type="protein sequence ID" value="GME26236.1"/>
    <property type="molecule type" value="Genomic_DNA"/>
</dbReference>
<proteinExistence type="predicted"/>
<comment type="caution">
    <text evidence="1">The sequence shown here is derived from an EMBL/GenBank/DDBJ whole genome shotgun (WGS) entry which is preliminary data.</text>
</comment>
<reference evidence="1" key="1">
    <citation type="submission" date="2024-09" db="EMBL/GenBank/DDBJ databases">
        <title>Draft Genome Sequences of Neofusicoccum parvum.</title>
        <authorList>
            <person name="Ashida A."/>
            <person name="Camagna M."/>
            <person name="Tanaka A."/>
            <person name="Takemoto D."/>
        </authorList>
    </citation>
    <scope>NUCLEOTIDE SEQUENCE</scope>
    <source>
        <strain evidence="1">PPO83</strain>
    </source>
</reference>
<gene>
    <name evidence="1" type="primary">g4699</name>
    <name evidence="1" type="ORF">NpPPO83_00004699</name>
</gene>